<name>A0A7R9DMN4_TIMCR</name>
<sequence length="80" mass="9265">MFGPFSQRSNLVHWPERRVKLTKHEGTNPVPHSSLAEIQRRNRTVPSRANSRLRTSEETSPPTPLRQYSRDDLQAKVLSM</sequence>
<feature type="region of interest" description="Disordered" evidence="1">
    <location>
        <begin position="1"/>
        <end position="80"/>
    </location>
</feature>
<feature type="compositionally biased region" description="Polar residues" evidence="1">
    <location>
        <begin position="1"/>
        <end position="10"/>
    </location>
</feature>
<reference evidence="2" key="1">
    <citation type="submission" date="2020-11" db="EMBL/GenBank/DDBJ databases">
        <authorList>
            <person name="Tran Van P."/>
        </authorList>
    </citation>
    <scope>NUCLEOTIDE SEQUENCE</scope>
</reference>
<protein>
    <submittedName>
        <fullName evidence="2">Uncharacterized protein</fullName>
    </submittedName>
</protein>
<accession>A0A7R9DMN4</accession>
<proteinExistence type="predicted"/>
<organism evidence="2">
    <name type="scientific">Timema cristinae</name>
    <name type="common">Walking stick</name>
    <dbReference type="NCBI Taxonomy" id="61476"/>
    <lineage>
        <taxon>Eukaryota</taxon>
        <taxon>Metazoa</taxon>
        <taxon>Ecdysozoa</taxon>
        <taxon>Arthropoda</taxon>
        <taxon>Hexapoda</taxon>
        <taxon>Insecta</taxon>
        <taxon>Pterygota</taxon>
        <taxon>Neoptera</taxon>
        <taxon>Polyneoptera</taxon>
        <taxon>Phasmatodea</taxon>
        <taxon>Timematodea</taxon>
        <taxon>Timematoidea</taxon>
        <taxon>Timematidae</taxon>
        <taxon>Timema</taxon>
    </lineage>
</organism>
<gene>
    <name evidence="2" type="ORF">TCEB3V08_LOCUS12643</name>
</gene>
<feature type="compositionally biased region" description="Polar residues" evidence="1">
    <location>
        <begin position="44"/>
        <end position="53"/>
    </location>
</feature>
<feature type="compositionally biased region" description="Basic and acidic residues" evidence="1">
    <location>
        <begin position="14"/>
        <end position="26"/>
    </location>
</feature>
<dbReference type="EMBL" id="OC327435">
    <property type="protein sequence ID" value="CAD7416178.1"/>
    <property type="molecule type" value="Genomic_DNA"/>
</dbReference>
<evidence type="ECO:0000313" key="2">
    <source>
        <dbReference type="EMBL" id="CAD7416178.1"/>
    </source>
</evidence>
<dbReference type="AlphaFoldDB" id="A0A7R9DMN4"/>
<evidence type="ECO:0000256" key="1">
    <source>
        <dbReference type="SAM" id="MobiDB-lite"/>
    </source>
</evidence>